<feature type="domain" description="GIY-YIG" evidence="2">
    <location>
        <begin position="3"/>
        <end position="79"/>
    </location>
</feature>
<gene>
    <name evidence="3" type="ORF">GGR24_002079</name>
</gene>
<keyword evidence="3" id="KW-0255">Endonuclease</keyword>
<evidence type="ECO:0000256" key="1">
    <source>
        <dbReference type="ARBA" id="ARBA00007435"/>
    </source>
</evidence>
<dbReference type="RefSeq" id="WP_183395284.1">
    <property type="nucleotide sequence ID" value="NZ_JACIDR010000003.1"/>
</dbReference>
<dbReference type="CDD" id="cd10448">
    <property type="entry name" value="GIY-YIG_unchar_3"/>
    <property type="match status" value="1"/>
</dbReference>
<dbReference type="Proteomes" id="UP000528964">
    <property type="component" value="Unassembled WGS sequence"/>
</dbReference>
<dbReference type="Pfam" id="PF01541">
    <property type="entry name" value="GIY-YIG"/>
    <property type="match status" value="1"/>
</dbReference>
<comment type="similarity">
    <text evidence="1">Belongs to the UPF0213 family.</text>
</comment>
<dbReference type="InterPro" id="IPR000305">
    <property type="entry name" value="GIY-YIG_endonuc"/>
</dbReference>
<evidence type="ECO:0000259" key="2">
    <source>
        <dbReference type="PROSITE" id="PS50164"/>
    </source>
</evidence>
<keyword evidence="3" id="KW-0378">Hydrolase</keyword>
<evidence type="ECO:0000313" key="4">
    <source>
        <dbReference type="Proteomes" id="UP000528964"/>
    </source>
</evidence>
<sequence length="98" mass="11732">MAKVFYVYMLASRPFGTLYIGMTNDLVRRVWEHREGAVPGFTATYGVHRLVWFEQHATAESAIRREKRLKTWLRVWKIELIEKTNPHWEDLWESVARP</sequence>
<keyword evidence="4" id="KW-1185">Reference proteome</keyword>
<comment type="caution">
    <text evidence="3">The sequence shown here is derived from an EMBL/GenBank/DDBJ whole genome shotgun (WGS) entry which is preliminary data.</text>
</comment>
<reference evidence="3 4" key="1">
    <citation type="submission" date="2020-08" db="EMBL/GenBank/DDBJ databases">
        <title>Genomic Encyclopedia of Type Strains, Phase IV (KMG-IV): sequencing the most valuable type-strain genomes for metagenomic binning, comparative biology and taxonomic classification.</title>
        <authorList>
            <person name="Goeker M."/>
        </authorList>
    </citation>
    <scope>NUCLEOTIDE SEQUENCE [LARGE SCALE GENOMIC DNA]</scope>
    <source>
        <strain evidence="3 4">DSM 25481</strain>
    </source>
</reference>
<dbReference type="GO" id="GO:0004519">
    <property type="term" value="F:endonuclease activity"/>
    <property type="evidence" value="ECO:0007669"/>
    <property type="project" value="UniProtKB-KW"/>
</dbReference>
<dbReference type="AlphaFoldDB" id="A0A7W6D727"/>
<keyword evidence="3" id="KW-0540">Nuclease</keyword>
<dbReference type="Gene3D" id="3.40.1440.10">
    <property type="entry name" value="GIY-YIG endonuclease"/>
    <property type="match status" value="1"/>
</dbReference>
<evidence type="ECO:0000313" key="3">
    <source>
        <dbReference type="EMBL" id="MBB3973409.1"/>
    </source>
</evidence>
<dbReference type="InterPro" id="IPR050190">
    <property type="entry name" value="UPF0213_domain"/>
</dbReference>
<organism evidence="3 4">
    <name type="scientific">Hansschlegelia beijingensis</name>
    <dbReference type="NCBI Taxonomy" id="1133344"/>
    <lineage>
        <taxon>Bacteria</taxon>
        <taxon>Pseudomonadati</taxon>
        <taxon>Pseudomonadota</taxon>
        <taxon>Alphaproteobacteria</taxon>
        <taxon>Hyphomicrobiales</taxon>
        <taxon>Methylopilaceae</taxon>
        <taxon>Hansschlegelia</taxon>
    </lineage>
</organism>
<dbReference type="PANTHER" id="PTHR34477:SF5">
    <property type="entry name" value="BSL5627 PROTEIN"/>
    <property type="match status" value="1"/>
</dbReference>
<dbReference type="EMBL" id="JACIDR010000003">
    <property type="protein sequence ID" value="MBB3973409.1"/>
    <property type="molecule type" value="Genomic_DNA"/>
</dbReference>
<proteinExistence type="inferred from homology"/>
<dbReference type="PANTHER" id="PTHR34477">
    <property type="entry name" value="UPF0213 PROTEIN YHBQ"/>
    <property type="match status" value="1"/>
</dbReference>
<accession>A0A7W6D727</accession>
<dbReference type="InterPro" id="IPR035901">
    <property type="entry name" value="GIY-YIG_endonuc_sf"/>
</dbReference>
<dbReference type="SMART" id="SM00465">
    <property type="entry name" value="GIYc"/>
    <property type="match status" value="1"/>
</dbReference>
<dbReference type="SUPFAM" id="SSF82771">
    <property type="entry name" value="GIY-YIG endonuclease"/>
    <property type="match status" value="1"/>
</dbReference>
<dbReference type="PROSITE" id="PS50164">
    <property type="entry name" value="GIY_YIG"/>
    <property type="match status" value="1"/>
</dbReference>
<protein>
    <submittedName>
        <fullName evidence="3">Putative endonuclease</fullName>
    </submittedName>
</protein>
<name>A0A7W6D727_9HYPH</name>